<sequence>MFSPVQITRQVQPASEGAQKIKRMQGRWQQRG</sequence>
<feature type="compositionally biased region" description="Polar residues" evidence="1">
    <location>
        <begin position="1"/>
        <end position="13"/>
    </location>
</feature>
<keyword evidence="3" id="KW-1185">Reference proteome</keyword>
<dbReference type="AlphaFoldDB" id="A0A4R6DMX5"/>
<name>A0A4R6DMX5_SCAGO</name>
<protein>
    <submittedName>
        <fullName evidence="2">Uncharacterized protein</fullName>
    </submittedName>
</protein>
<evidence type="ECO:0000313" key="3">
    <source>
        <dbReference type="Proteomes" id="UP000295530"/>
    </source>
</evidence>
<gene>
    <name evidence="2" type="ORF">EC847_1453</name>
</gene>
<evidence type="ECO:0000313" key="2">
    <source>
        <dbReference type="EMBL" id="TDN46143.1"/>
    </source>
</evidence>
<proteinExistence type="predicted"/>
<dbReference type="Proteomes" id="UP000295530">
    <property type="component" value="Unassembled WGS sequence"/>
</dbReference>
<organism evidence="2 3">
    <name type="scientific">Scandinavium goeteborgense</name>
    <dbReference type="NCBI Taxonomy" id="1851514"/>
    <lineage>
        <taxon>Bacteria</taxon>
        <taxon>Pseudomonadati</taxon>
        <taxon>Pseudomonadota</taxon>
        <taxon>Gammaproteobacteria</taxon>
        <taxon>Enterobacterales</taxon>
        <taxon>Enterobacteriaceae</taxon>
        <taxon>Scandinavium</taxon>
    </lineage>
</organism>
<accession>A0A4R6DMX5</accession>
<comment type="caution">
    <text evidence="2">The sequence shown here is derived from an EMBL/GenBank/DDBJ whole genome shotgun (WGS) entry which is preliminary data.</text>
</comment>
<reference evidence="2 3" key="1">
    <citation type="submission" date="2019-03" db="EMBL/GenBank/DDBJ databases">
        <title>Genomic analyses of the natural microbiome of Caenorhabditis elegans.</title>
        <authorList>
            <person name="Samuel B."/>
        </authorList>
    </citation>
    <scope>NUCLEOTIDE SEQUENCE [LARGE SCALE GENOMIC DNA]</scope>
    <source>
        <strain evidence="2 3">BIGb0156</strain>
    </source>
</reference>
<evidence type="ECO:0000256" key="1">
    <source>
        <dbReference type="SAM" id="MobiDB-lite"/>
    </source>
</evidence>
<feature type="region of interest" description="Disordered" evidence="1">
    <location>
        <begin position="1"/>
        <end position="32"/>
    </location>
</feature>
<dbReference type="EMBL" id="SNVX01000045">
    <property type="protein sequence ID" value="TDN46143.1"/>
    <property type="molecule type" value="Genomic_DNA"/>
</dbReference>